<gene>
    <name evidence="2" type="ORF">U1T56_06825</name>
</gene>
<reference evidence="2 3" key="1">
    <citation type="submission" date="2024-01" db="EMBL/GenBank/DDBJ databases">
        <title>Multi-omics insights into the function and evolution of sodium benzoate biodegradation pathways in Benzoatithermus flavus gen. nov., sp. nov. from hot spring.</title>
        <authorList>
            <person name="Hu C.-J."/>
            <person name="Li W.-J."/>
        </authorList>
    </citation>
    <scope>NUCLEOTIDE SEQUENCE [LARGE SCALE GENOMIC DNA]</scope>
    <source>
        <strain evidence="2 3">SYSU G07066</strain>
    </source>
</reference>
<sequence>MTGNQPLSPERPIGDPEDDRLGRAEFAARLARMLVDPDTRAASGIVVGVTGSWGSGKSSLLNLLARAITGRWPDAVVVRFDPWLVSGRDDLVRSFLKDLHASLTAATGGVVTEKRTAIARSVLEYGKRLVPAAGLVLPQPVAEGAKAALDLAEKLIEAQEKTLEGPSLAELRAKLAGQLAEVGFPIVVLIDELDRVEDAEVRTVAQLVRAVADFPRVSYLLTYDRGRVEEALGGGRTKQARLRGRSYLEKIVQFEIPLPVVVPERLETLLVAEWQRIVPAQEMDAPEDTLVSILVPRVIGTVREQKRVMSAFHAAIGLLRREVNPADLLAFTALRIRSPEVVASLQSNLGTVLGDRLQLNGEILLDEMLEPERSRRADWRKMVEAASQDGLVRELQEFIFDTKRRVGDDGLRYPIPLLKVLHSGNLEGHWRPDEIVDLLEREDATWRREAIISAAAAGRLAELLWAILAFGWRSRRFSSDPHAFPDLLRDLAEADIWPPGQAQHCNRLLAKFMLADMERDLPYSGPDYWAEIIEQQWIGSGRLVLASHVLELTAFLANEVAEADSRYYFRNGSQIEERRVEALNADHLDMLLDRLAAACRDRSTAGELFSLADPTPLRVLRWTDPPRWDGSFEAAASCLLEENEGLDRLVSLFHGTEPPREVVQRVGLADIVPDVDRAFRRLQDRARHPAFASQPEMLQKAYERAWNQLSGRLSFNRSLSRDRDDPEASANP</sequence>
<dbReference type="InterPro" id="IPR003593">
    <property type="entry name" value="AAA+_ATPase"/>
</dbReference>
<organism evidence="2 3">
    <name type="scientific">Benzoatithermus flavus</name>
    <dbReference type="NCBI Taxonomy" id="3108223"/>
    <lineage>
        <taxon>Bacteria</taxon>
        <taxon>Pseudomonadati</taxon>
        <taxon>Pseudomonadota</taxon>
        <taxon>Alphaproteobacteria</taxon>
        <taxon>Geminicoccales</taxon>
        <taxon>Geminicoccaceae</taxon>
        <taxon>Benzoatithermus</taxon>
    </lineage>
</organism>
<dbReference type="Gene3D" id="3.40.50.300">
    <property type="entry name" value="P-loop containing nucleotide triphosphate hydrolases"/>
    <property type="match status" value="1"/>
</dbReference>
<comment type="caution">
    <text evidence="2">The sequence shown here is derived from an EMBL/GenBank/DDBJ whole genome shotgun (WGS) entry which is preliminary data.</text>
</comment>
<evidence type="ECO:0000313" key="3">
    <source>
        <dbReference type="Proteomes" id="UP001375743"/>
    </source>
</evidence>
<dbReference type="Pfam" id="PF07693">
    <property type="entry name" value="KAP_NTPase"/>
    <property type="match status" value="1"/>
</dbReference>
<evidence type="ECO:0000313" key="2">
    <source>
        <dbReference type="EMBL" id="MEK0082857.1"/>
    </source>
</evidence>
<dbReference type="CDD" id="cd00267">
    <property type="entry name" value="ABC_ATPase"/>
    <property type="match status" value="1"/>
</dbReference>
<dbReference type="InterPro" id="IPR011646">
    <property type="entry name" value="KAP_P-loop"/>
</dbReference>
<accession>A0ABU8XNV9</accession>
<protein>
    <submittedName>
        <fullName evidence="2">P-loop NTPase fold protein</fullName>
    </submittedName>
</protein>
<name>A0ABU8XNV9_9PROT</name>
<dbReference type="SMART" id="SM00382">
    <property type="entry name" value="AAA"/>
    <property type="match status" value="1"/>
</dbReference>
<dbReference type="EMBL" id="JBBLZC010000005">
    <property type="protein sequence ID" value="MEK0082857.1"/>
    <property type="molecule type" value="Genomic_DNA"/>
</dbReference>
<evidence type="ECO:0000259" key="1">
    <source>
        <dbReference type="SMART" id="SM00382"/>
    </source>
</evidence>
<keyword evidence="3" id="KW-1185">Reference proteome</keyword>
<dbReference type="Proteomes" id="UP001375743">
    <property type="component" value="Unassembled WGS sequence"/>
</dbReference>
<dbReference type="SUPFAM" id="SSF52540">
    <property type="entry name" value="P-loop containing nucleoside triphosphate hydrolases"/>
    <property type="match status" value="1"/>
</dbReference>
<dbReference type="RefSeq" id="WP_418158709.1">
    <property type="nucleotide sequence ID" value="NZ_JBBLZC010000005.1"/>
</dbReference>
<feature type="domain" description="AAA+ ATPase" evidence="1">
    <location>
        <begin position="43"/>
        <end position="258"/>
    </location>
</feature>
<proteinExistence type="predicted"/>
<dbReference type="InterPro" id="IPR027417">
    <property type="entry name" value="P-loop_NTPase"/>
</dbReference>